<dbReference type="Gene3D" id="3.20.20.80">
    <property type="entry name" value="Glycosidases"/>
    <property type="match status" value="1"/>
</dbReference>
<dbReference type="Pfam" id="PF00128">
    <property type="entry name" value="Alpha-amylase"/>
    <property type="match status" value="1"/>
</dbReference>
<evidence type="ECO:0000256" key="3">
    <source>
        <dbReference type="ARBA" id="ARBA00022679"/>
    </source>
</evidence>
<dbReference type="NCBIfam" id="TIGR03852">
    <property type="entry name" value="sucrose_gtfA"/>
    <property type="match status" value="1"/>
</dbReference>
<organism evidence="5 6">
    <name type="scientific">Gracilibacillus marinus</name>
    <dbReference type="NCBI Taxonomy" id="630535"/>
    <lineage>
        <taxon>Bacteria</taxon>
        <taxon>Bacillati</taxon>
        <taxon>Bacillota</taxon>
        <taxon>Bacilli</taxon>
        <taxon>Bacillales</taxon>
        <taxon>Bacillaceae</taxon>
        <taxon>Gracilibacillus</taxon>
    </lineage>
</organism>
<name>A0ABV8VX63_9BACI</name>
<feature type="domain" description="Glycosyl hydrolase family 13 catalytic" evidence="4">
    <location>
        <begin position="8"/>
        <end position="432"/>
    </location>
</feature>
<evidence type="ECO:0000313" key="5">
    <source>
        <dbReference type="EMBL" id="MFC4389099.1"/>
    </source>
</evidence>
<dbReference type="PANTHER" id="PTHR38784">
    <property type="entry name" value="SUCROSE PHOSPHORYLASE"/>
    <property type="match status" value="1"/>
</dbReference>
<dbReference type="InterPro" id="IPR045857">
    <property type="entry name" value="O16G_dom_2"/>
</dbReference>
<reference evidence="6" key="1">
    <citation type="journal article" date="2019" name="Int. J. Syst. Evol. Microbiol.">
        <title>The Global Catalogue of Microorganisms (GCM) 10K type strain sequencing project: providing services to taxonomists for standard genome sequencing and annotation.</title>
        <authorList>
            <consortium name="The Broad Institute Genomics Platform"/>
            <consortium name="The Broad Institute Genome Sequencing Center for Infectious Disease"/>
            <person name="Wu L."/>
            <person name="Ma J."/>
        </authorList>
    </citation>
    <scope>NUCLEOTIDE SEQUENCE [LARGE SCALE GENOMIC DNA]</scope>
    <source>
        <strain evidence="6">KACC 14058</strain>
    </source>
</reference>
<dbReference type="GO" id="GO:0009018">
    <property type="term" value="F:sucrose phosphorylase activity"/>
    <property type="evidence" value="ECO:0007669"/>
    <property type="project" value="UniProtKB-EC"/>
</dbReference>
<evidence type="ECO:0000256" key="1">
    <source>
        <dbReference type="ARBA" id="ARBA00008452"/>
    </source>
</evidence>
<evidence type="ECO:0000259" key="4">
    <source>
        <dbReference type="SMART" id="SM00642"/>
    </source>
</evidence>
<accession>A0ABV8VX63</accession>
<dbReference type="InterPro" id="IPR022527">
    <property type="entry name" value="Sucrose_phospho"/>
</dbReference>
<gene>
    <name evidence="5" type="primary">gtfA</name>
    <name evidence="5" type="ORF">ACFOZ1_15060</name>
</gene>
<proteinExistence type="inferred from homology"/>
<dbReference type="Proteomes" id="UP001595880">
    <property type="component" value="Unassembled WGS sequence"/>
</dbReference>
<evidence type="ECO:0000313" key="6">
    <source>
        <dbReference type="Proteomes" id="UP001595880"/>
    </source>
</evidence>
<dbReference type="SUPFAM" id="SSF51445">
    <property type="entry name" value="(Trans)glycosidases"/>
    <property type="match status" value="1"/>
</dbReference>
<dbReference type="SMART" id="SM00642">
    <property type="entry name" value="Aamy"/>
    <property type="match status" value="1"/>
</dbReference>
<dbReference type="Gene3D" id="3.90.400.10">
    <property type="entry name" value="Oligo-1,6-glucosidase, Domain 2"/>
    <property type="match status" value="1"/>
</dbReference>
<keyword evidence="3 5" id="KW-0808">Transferase</keyword>
<dbReference type="EC" id="2.4.1.7" evidence="5"/>
<protein>
    <submittedName>
        <fullName evidence="5">Sucrose phosphorylase</fullName>
        <ecNumber evidence="5">2.4.1.7</ecNumber>
    </submittedName>
</protein>
<dbReference type="RefSeq" id="WP_390200594.1">
    <property type="nucleotide sequence ID" value="NZ_JBHSDV010000006.1"/>
</dbReference>
<keyword evidence="6" id="KW-1185">Reference proteome</keyword>
<dbReference type="InterPro" id="IPR017853">
    <property type="entry name" value="GH"/>
</dbReference>
<comment type="similarity">
    <text evidence="1">Belongs to the glycosyl hydrolase 13 family. Sucrose phosphorylase subfamily.</text>
</comment>
<keyword evidence="2 5" id="KW-0328">Glycosyltransferase</keyword>
<dbReference type="InterPro" id="IPR006047">
    <property type="entry name" value="GH13_cat_dom"/>
</dbReference>
<dbReference type="EMBL" id="JBHSDV010000006">
    <property type="protein sequence ID" value="MFC4389099.1"/>
    <property type="molecule type" value="Genomic_DNA"/>
</dbReference>
<comment type="caution">
    <text evidence="5">The sequence shown here is derived from an EMBL/GenBank/DDBJ whole genome shotgun (WGS) entry which is preliminary data.</text>
</comment>
<sequence>MSLKNKVQLITYPDSLGGDLPTLNTILHRHFKDTFAGGVHILPPFPSSGDRGFAPLTYLEIEPSFGTWEDIKEIGEDFDILVDLMVNHISQQSPYFQDFLKKGRHSEYADLFITLDKVWADGNPVQEDIDKMFLRREVPYSTFTIEETGETEKVWTTFGKTNPSEQIDFDVHSEKVKALFTEFFMNFKKQNIKIVRLDAVGYVIKKLGTSCFFVEPDIYAFIDWIKELADSLDIVLLPEVHAHYKTQYKLAEHGCWIYDFILPYRVLEAIETTSSKQLNDYLNNRPEKQFTMLDCHDGVPVKPDLDDLIDTKEAKQLINHLVSDRGANLSLILSDEHKSEDGFDVHQIRGTYYSLLNCDDDAYIAARAIQYFTPGIPQVYYVGMLAGENDVEKIKETGDGREINRHNYTVEEIEQALEKDVVKRLMKLTHFRNTYDAFNGKFSVIDTPNHEIRLVWTKDTHTCTLFIDLKTKQTIIEYVNDNGETIRYDV</sequence>
<evidence type="ECO:0000256" key="2">
    <source>
        <dbReference type="ARBA" id="ARBA00022676"/>
    </source>
</evidence>
<dbReference type="PANTHER" id="PTHR38784:SF1">
    <property type="entry name" value="SUCROSE PHOSPHORYLASE"/>
    <property type="match status" value="1"/>
</dbReference>